<dbReference type="Pfam" id="PF20862">
    <property type="entry name" value="DUF6843"/>
    <property type="match status" value="1"/>
</dbReference>
<evidence type="ECO:0000313" key="2">
    <source>
        <dbReference type="EMBL" id="MDN4593023.1"/>
    </source>
</evidence>
<organism evidence="2 3">
    <name type="scientific">Polycladomyces subterraneus</name>
    <dbReference type="NCBI Taxonomy" id="1016997"/>
    <lineage>
        <taxon>Bacteria</taxon>
        <taxon>Bacillati</taxon>
        <taxon>Bacillota</taxon>
        <taxon>Bacilli</taxon>
        <taxon>Bacillales</taxon>
        <taxon>Thermoactinomycetaceae</taxon>
        <taxon>Polycladomyces</taxon>
    </lineage>
</organism>
<evidence type="ECO:0000259" key="1">
    <source>
        <dbReference type="Pfam" id="PF20862"/>
    </source>
</evidence>
<reference evidence="2" key="1">
    <citation type="submission" date="2022-08" db="EMBL/GenBank/DDBJ databases">
        <title>Polycladomyces zharkentsis sp. nov., a novel thermophilic CMC and starch-degrading bacterium isolated from a geothermal spring in Kazakhstan.</title>
        <authorList>
            <person name="Mashzhan A."/>
            <person name="Kistaubaeva A."/>
            <person name="Javier-Lopez R."/>
            <person name="Birkeland N.-K."/>
        </authorList>
    </citation>
    <scope>NUCLEOTIDE SEQUENCE</scope>
    <source>
        <strain evidence="2">KSR 13</strain>
    </source>
</reference>
<protein>
    <recommendedName>
        <fullName evidence="1">DUF6843 domain-containing protein</fullName>
    </recommendedName>
</protein>
<comment type="caution">
    <text evidence="2">The sequence shown here is derived from an EMBL/GenBank/DDBJ whole genome shotgun (WGS) entry which is preliminary data.</text>
</comment>
<accession>A0ABT8IJW0</accession>
<gene>
    <name evidence="2" type="ORF">NWF35_03755</name>
</gene>
<dbReference type="EMBL" id="JANRHH010000018">
    <property type="protein sequence ID" value="MDN4593023.1"/>
    <property type="molecule type" value="Genomic_DNA"/>
</dbReference>
<evidence type="ECO:0000313" key="3">
    <source>
        <dbReference type="Proteomes" id="UP001174196"/>
    </source>
</evidence>
<dbReference type="RefSeq" id="WP_301237738.1">
    <property type="nucleotide sequence ID" value="NZ_JANRHH010000018.1"/>
</dbReference>
<sequence length="164" mass="19391">MRKLKFTAGLLLLLIMALLLYFVWPFFSNPTYVILIPKNYHGWVQVYMDIPYAKDPPKEFWNRYIIKVPPNGMVMTPLPAQVANIETHFVDEHGHRTELLDAADPRAKDPNALYVQYFMTEGLDNLPSRDVLFIGTFKEYEKVKQENRYPDYPAEIKKKFHYPY</sequence>
<dbReference type="Proteomes" id="UP001174196">
    <property type="component" value="Unassembled WGS sequence"/>
</dbReference>
<name>A0ABT8IJW0_9BACL</name>
<dbReference type="InterPro" id="IPR049293">
    <property type="entry name" value="DUF6843"/>
</dbReference>
<keyword evidence="3" id="KW-1185">Reference proteome</keyword>
<feature type="domain" description="DUF6843" evidence="1">
    <location>
        <begin position="33"/>
        <end position="100"/>
    </location>
</feature>
<proteinExistence type="predicted"/>